<feature type="domain" description="WIYLD" evidence="1">
    <location>
        <begin position="9"/>
        <end position="63"/>
    </location>
</feature>
<accession>A0A453D1I3</accession>
<protein>
    <recommendedName>
        <fullName evidence="1">WIYLD domain-containing protein</fullName>
    </recommendedName>
</protein>
<dbReference type="InterPro" id="IPR018848">
    <property type="entry name" value="WIYLD_domain"/>
</dbReference>
<reference evidence="3" key="1">
    <citation type="journal article" date="2014" name="Science">
        <title>Ancient hybridizations among the ancestral genomes of bread wheat.</title>
        <authorList>
            <consortium name="International Wheat Genome Sequencing Consortium,"/>
            <person name="Marcussen T."/>
            <person name="Sandve S.R."/>
            <person name="Heier L."/>
            <person name="Spannagl M."/>
            <person name="Pfeifer M."/>
            <person name="Jakobsen K.S."/>
            <person name="Wulff B.B."/>
            <person name="Steuernagel B."/>
            <person name="Mayer K.F."/>
            <person name="Olsen O.A."/>
        </authorList>
    </citation>
    <scope>NUCLEOTIDE SEQUENCE [LARGE SCALE GENOMIC DNA]</scope>
    <source>
        <strain evidence="3">cv. AL8/78</strain>
    </source>
</reference>
<reference evidence="2" key="3">
    <citation type="journal article" date="2017" name="Nature">
        <title>Genome sequence of the progenitor of the wheat D genome Aegilops tauschii.</title>
        <authorList>
            <person name="Luo M.C."/>
            <person name="Gu Y.Q."/>
            <person name="Puiu D."/>
            <person name="Wang H."/>
            <person name="Twardziok S.O."/>
            <person name="Deal K.R."/>
            <person name="Huo N."/>
            <person name="Zhu T."/>
            <person name="Wang L."/>
            <person name="Wang Y."/>
            <person name="McGuire P.E."/>
            <person name="Liu S."/>
            <person name="Long H."/>
            <person name="Ramasamy R.K."/>
            <person name="Rodriguez J.C."/>
            <person name="Van S.L."/>
            <person name="Yuan L."/>
            <person name="Wang Z."/>
            <person name="Xia Z."/>
            <person name="Xiao L."/>
            <person name="Anderson O.D."/>
            <person name="Ouyang S."/>
            <person name="Liang Y."/>
            <person name="Zimin A.V."/>
            <person name="Pertea G."/>
            <person name="Qi P."/>
            <person name="Bennetzen J.L."/>
            <person name="Dai X."/>
            <person name="Dawson M.W."/>
            <person name="Muller H.G."/>
            <person name="Kugler K."/>
            <person name="Rivarola-Duarte L."/>
            <person name="Spannagl M."/>
            <person name="Mayer K.F.X."/>
            <person name="Lu F.H."/>
            <person name="Bevan M.W."/>
            <person name="Leroy P."/>
            <person name="Li P."/>
            <person name="You F.M."/>
            <person name="Sun Q."/>
            <person name="Liu Z."/>
            <person name="Lyons E."/>
            <person name="Wicker T."/>
            <person name="Salzberg S.L."/>
            <person name="Devos K.M."/>
            <person name="Dvorak J."/>
        </authorList>
    </citation>
    <scope>NUCLEOTIDE SEQUENCE [LARGE SCALE GENOMIC DNA]</scope>
    <source>
        <strain evidence="2">cv. AL8/78</strain>
    </source>
</reference>
<dbReference type="EnsemblPlants" id="AET2Gv21054300.10">
    <property type="protein sequence ID" value="AET2Gv21054300.10"/>
    <property type="gene ID" value="AET2Gv21054300"/>
</dbReference>
<sequence>MGSSRGNRNVRARRAVKAMKLLGISREQTAPVLKRLVELYDDNWQLIEAESYRALADAIFDEQV</sequence>
<dbReference type="PANTHER" id="PTHR46450">
    <property type="entry name" value="INACTIVE HISTONE-LYSINE N-METHYLTRANSFERASE SUVR1-RELATED"/>
    <property type="match status" value="1"/>
</dbReference>
<organism evidence="2 3">
    <name type="scientific">Aegilops tauschii subsp. strangulata</name>
    <name type="common">Goatgrass</name>
    <dbReference type="NCBI Taxonomy" id="200361"/>
    <lineage>
        <taxon>Eukaryota</taxon>
        <taxon>Viridiplantae</taxon>
        <taxon>Streptophyta</taxon>
        <taxon>Embryophyta</taxon>
        <taxon>Tracheophyta</taxon>
        <taxon>Spermatophyta</taxon>
        <taxon>Magnoliopsida</taxon>
        <taxon>Liliopsida</taxon>
        <taxon>Poales</taxon>
        <taxon>Poaceae</taxon>
        <taxon>BOP clade</taxon>
        <taxon>Pooideae</taxon>
        <taxon>Triticodae</taxon>
        <taxon>Triticeae</taxon>
        <taxon>Triticinae</taxon>
        <taxon>Aegilops</taxon>
    </lineage>
</organism>
<proteinExistence type="predicted"/>
<dbReference type="AlphaFoldDB" id="A0A453D1I3"/>
<evidence type="ECO:0000313" key="3">
    <source>
        <dbReference type="Proteomes" id="UP000015105"/>
    </source>
</evidence>
<evidence type="ECO:0000313" key="2">
    <source>
        <dbReference type="EnsemblPlants" id="AET2Gv21054300.10"/>
    </source>
</evidence>
<reference evidence="3" key="2">
    <citation type="journal article" date="2017" name="Nat. Plants">
        <title>The Aegilops tauschii genome reveals multiple impacts of transposons.</title>
        <authorList>
            <person name="Zhao G."/>
            <person name="Zou C."/>
            <person name="Li K."/>
            <person name="Wang K."/>
            <person name="Li T."/>
            <person name="Gao L."/>
            <person name="Zhang X."/>
            <person name="Wang H."/>
            <person name="Yang Z."/>
            <person name="Liu X."/>
            <person name="Jiang W."/>
            <person name="Mao L."/>
            <person name="Kong X."/>
            <person name="Jiao Y."/>
            <person name="Jia J."/>
        </authorList>
    </citation>
    <scope>NUCLEOTIDE SEQUENCE [LARGE SCALE GENOMIC DNA]</scope>
    <source>
        <strain evidence="3">cv. AL8/78</strain>
    </source>
</reference>
<evidence type="ECO:0000259" key="1">
    <source>
        <dbReference type="Pfam" id="PF10440"/>
    </source>
</evidence>
<dbReference type="Proteomes" id="UP000015105">
    <property type="component" value="Chromosome 2D"/>
</dbReference>
<name>A0A453D1I3_AEGTS</name>
<dbReference type="Gene3D" id="1.10.8.850">
    <property type="entry name" value="Histone-lysine N methyltransferase , C-terminal domain-like"/>
    <property type="match status" value="1"/>
</dbReference>
<dbReference type="InterPro" id="IPR043017">
    <property type="entry name" value="WIYLD_dom_sf"/>
</dbReference>
<dbReference type="Pfam" id="PF10440">
    <property type="entry name" value="WIYLD"/>
    <property type="match status" value="1"/>
</dbReference>
<dbReference type="PANTHER" id="PTHR46450:SF24">
    <property type="entry name" value="HISTONE-LYSINE N-METHYLTRANSFERASE SUVR4"/>
    <property type="match status" value="1"/>
</dbReference>
<reference evidence="2" key="5">
    <citation type="journal article" date="2021" name="G3 (Bethesda)">
        <title>Aegilops tauschii genome assembly Aet v5.0 features greater sequence contiguity and improved annotation.</title>
        <authorList>
            <person name="Wang L."/>
            <person name="Zhu T."/>
            <person name="Rodriguez J.C."/>
            <person name="Deal K.R."/>
            <person name="Dubcovsky J."/>
            <person name="McGuire P.E."/>
            <person name="Lux T."/>
            <person name="Spannagl M."/>
            <person name="Mayer K.F.X."/>
            <person name="Baldrich P."/>
            <person name="Meyers B.C."/>
            <person name="Huo N."/>
            <person name="Gu Y.Q."/>
            <person name="Zhou H."/>
            <person name="Devos K.M."/>
            <person name="Bennetzen J.L."/>
            <person name="Unver T."/>
            <person name="Budak H."/>
            <person name="Gulick P.J."/>
            <person name="Galiba G."/>
            <person name="Kalapos B."/>
            <person name="Nelson D.R."/>
            <person name="Li P."/>
            <person name="You F.M."/>
            <person name="Luo M.C."/>
            <person name="Dvorak J."/>
        </authorList>
    </citation>
    <scope>NUCLEOTIDE SEQUENCE [LARGE SCALE GENOMIC DNA]</scope>
    <source>
        <strain evidence="2">cv. AL8/78</strain>
    </source>
</reference>
<dbReference type="Gramene" id="AET2Gv21054300.10">
    <property type="protein sequence ID" value="AET2Gv21054300.10"/>
    <property type="gene ID" value="AET2Gv21054300"/>
</dbReference>
<reference evidence="2" key="4">
    <citation type="submission" date="2019-03" db="UniProtKB">
        <authorList>
            <consortium name="EnsemblPlants"/>
        </authorList>
    </citation>
    <scope>IDENTIFICATION</scope>
</reference>
<keyword evidence="3" id="KW-1185">Reference proteome</keyword>